<feature type="transmembrane region" description="Helical" evidence="5">
    <location>
        <begin position="91"/>
        <end position="110"/>
    </location>
</feature>
<dbReference type="SUPFAM" id="SSF103473">
    <property type="entry name" value="MFS general substrate transporter"/>
    <property type="match status" value="1"/>
</dbReference>
<evidence type="ECO:0000256" key="1">
    <source>
        <dbReference type="ARBA" id="ARBA00004651"/>
    </source>
</evidence>
<proteinExistence type="predicted"/>
<feature type="transmembrane region" description="Helical" evidence="5">
    <location>
        <begin position="306"/>
        <end position="328"/>
    </location>
</feature>
<feature type="transmembrane region" description="Helical" evidence="5">
    <location>
        <begin position="406"/>
        <end position="430"/>
    </location>
</feature>
<feature type="domain" description="Major facilitator superfamily (MFS) profile" evidence="6">
    <location>
        <begin position="28"/>
        <end position="459"/>
    </location>
</feature>
<dbReference type="InterPro" id="IPR005829">
    <property type="entry name" value="Sugar_transporter_CS"/>
</dbReference>
<evidence type="ECO:0000256" key="2">
    <source>
        <dbReference type="ARBA" id="ARBA00022692"/>
    </source>
</evidence>
<feature type="transmembrane region" description="Helical" evidence="5">
    <location>
        <begin position="151"/>
        <end position="173"/>
    </location>
</feature>
<protein>
    <submittedName>
        <fullName evidence="7">MFS family permease</fullName>
    </submittedName>
</protein>
<feature type="transmembrane region" description="Helical" evidence="5">
    <location>
        <begin position="221"/>
        <end position="240"/>
    </location>
</feature>
<evidence type="ECO:0000256" key="4">
    <source>
        <dbReference type="ARBA" id="ARBA00023136"/>
    </source>
</evidence>
<dbReference type="EMBL" id="JAFBBZ010000001">
    <property type="protein sequence ID" value="MBM7508738.1"/>
    <property type="molecule type" value="Genomic_DNA"/>
</dbReference>
<dbReference type="Proteomes" id="UP000732378">
    <property type="component" value="Unassembled WGS sequence"/>
</dbReference>
<keyword evidence="3 5" id="KW-1133">Transmembrane helix</keyword>
<dbReference type="RefSeq" id="WP_193668098.1">
    <property type="nucleotide sequence ID" value="NZ_JACDTV010000004.1"/>
</dbReference>
<evidence type="ECO:0000259" key="6">
    <source>
        <dbReference type="PROSITE" id="PS50850"/>
    </source>
</evidence>
<organism evidence="7 8">
    <name type="scientific">Nocardioides salarius</name>
    <dbReference type="NCBI Taxonomy" id="374513"/>
    <lineage>
        <taxon>Bacteria</taxon>
        <taxon>Bacillati</taxon>
        <taxon>Actinomycetota</taxon>
        <taxon>Actinomycetes</taxon>
        <taxon>Propionibacteriales</taxon>
        <taxon>Nocardioidaceae</taxon>
        <taxon>Nocardioides</taxon>
    </lineage>
</organism>
<feature type="transmembrane region" description="Helical" evidence="5">
    <location>
        <begin position="179"/>
        <end position="201"/>
    </location>
</feature>
<feature type="transmembrane region" description="Helical" evidence="5">
    <location>
        <begin position="246"/>
        <end position="264"/>
    </location>
</feature>
<dbReference type="PROSITE" id="PS00217">
    <property type="entry name" value="SUGAR_TRANSPORT_2"/>
    <property type="match status" value="1"/>
</dbReference>
<name>A0ABS2MC12_9ACTN</name>
<evidence type="ECO:0000256" key="5">
    <source>
        <dbReference type="SAM" id="Phobius"/>
    </source>
</evidence>
<sequence>MGTSTGAEGRAGARAARTPLLGPRYRGATTGAVALVFLAAFEALAVATVMPAVTRDLDGRAWFSVAFSATLAASVVGMVAVGLWSDRRGAVRPLLTSVALFAAGLLAAGLAPTMGLLVVGRFLQGLGLGGLVVALYVLVAQVFDPVDRPRILGLFAAAWVLPGLVGPFLAGVVADTLGWRWVFLGVVAIAAGALALLVPTLRSVEPPEAGAAPRGGGVRRLLLAAAVAAAVVALNLTGALPAAARAGVAAVAVALALVAVRPLLPRGTLRAGRGVPAVIAQRGLVGGTFFAAEAYLPFLLQEQYGAATWVSGLVLTVATLGWAGASHVQGRLGDRLPDEAALRLGALVLGAGIVAVLLVAALGLPGVLVGAGWLVAAAGMGLMYPRITSTVLARTAVHERGTASSAVTISDSVGAAVAVAVAGLVFTAIGTAADRSAFVAVLALATGLAALSIVVSRRA</sequence>
<evidence type="ECO:0000313" key="8">
    <source>
        <dbReference type="Proteomes" id="UP000732378"/>
    </source>
</evidence>
<gene>
    <name evidence="7" type="ORF">JOE61_002552</name>
</gene>
<keyword evidence="4 5" id="KW-0472">Membrane</keyword>
<dbReference type="InterPro" id="IPR011701">
    <property type="entry name" value="MFS"/>
</dbReference>
<feature type="transmembrane region" description="Helical" evidence="5">
    <location>
        <begin position="61"/>
        <end position="84"/>
    </location>
</feature>
<evidence type="ECO:0000256" key="3">
    <source>
        <dbReference type="ARBA" id="ARBA00022989"/>
    </source>
</evidence>
<evidence type="ECO:0000313" key="7">
    <source>
        <dbReference type="EMBL" id="MBM7508738.1"/>
    </source>
</evidence>
<dbReference type="PANTHER" id="PTHR23501">
    <property type="entry name" value="MAJOR FACILITATOR SUPERFAMILY"/>
    <property type="match status" value="1"/>
</dbReference>
<feature type="transmembrane region" description="Helical" evidence="5">
    <location>
        <begin position="340"/>
        <end position="361"/>
    </location>
</feature>
<dbReference type="PANTHER" id="PTHR23501:SF154">
    <property type="entry name" value="MULTIDRUG-EFFLUX TRANSPORTER RV1634-RELATED"/>
    <property type="match status" value="1"/>
</dbReference>
<dbReference type="Gene3D" id="1.20.1720.10">
    <property type="entry name" value="Multidrug resistance protein D"/>
    <property type="match status" value="1"/>
</dbReference>
<feature type="transmembrane region" description="Helical" evidence="5">
    <location>
        <begin position="27"/>
        <end position="49"/>
    </location>
</feature>
<keyword evidence="8" id="KW-1185">Reference proteome</keyword>
<feature type="transmembrane region" description="Helical" evidence="5">
    <location>
        <begin position="284"/>
        <end position="300"/>
    </location>
</feature>
<feature type="transmembrane region" description="Helical" evidence="5">
    <location>
        <begin position="122"/>
        <end position="139"/>
    </location>
</feature>
<accession>A0ABS2MC12</accession>
<comment type="subcellular location">
    <subcellularLocation>
        <location evidence="1">Cell membrane</location>
        <topology evidence="1">Multi-pass membrane protein</topology>
    </subcellularLocation>
</comment>
<reference evidence="7 8" key="1">
    <citation type="submission" date="2021-01" db="EMBL/GenBank/DDBJ databases">
        <title>Sequencing the genomes of 1000 actinobacteria strains.</title>
        <authorList>
            <person name="Klenk H.-P."/>
        </authorList>
    </citation>
    <scope>NUCLEOTIDE SEQUENCE [LARGE SCALE GENOMIC DNA]</scope>
    <source>
        <strain evidence="7 8">DSM 18239</strain>
    </source>
</reference>
<dbReference type="InterPro" id="IPR020846">
    <property type="entry name" value="MFS_dom"/>
</dbReference>
<dbReference type="PROSITE" id="PS50850">
    <property type="entry name" value="MFS"/>
    <property type="match status" value="1"/>
</dbReference>
<dbReference type="Gene3D" id="1.20.1250.20">
    <property type="entry name" value="MFS general substrate transporter like domains"/>
    <property type="match status" value="1"/>
</dbReference>
<keyword evidence="2 5" id="KW-0812">Transmembrane</keyword>
<comment type="caution">
    <text evidence="7">The sequence shown here is derived from an EMBL/GenBank/DDBJ whole genome shotgun (WGS) entry which is preliminary data.</text>
</comment>
<feature type="transmembrane region" description="Helical" evidence="5">
    <location>
        <begin position="367"/>
        <end position="385"/>
    </location>
</feature>
<dbReference type="Pfam" id="PF07690">
    <property type="entry name" value="MFS_1"/>
    <property type="match status" value="1"/>
</dbReference>
<dbReference type="InterPro" id="IPR036259">
    <property type="entry name" value="MFS_trans_sf"/>
</dbReference>
<feature type="transmembrane region" description="Helical" evidence="5">
    <location>
        <begin position="436"/>
        <end position="455"/>
    </location>
</feature>